<dbReference type="Gene3D" id="2.40.10.10">
    <property type="entry name" value="Trypsin-like serine proteases"/>
    <property type="match status" value="2"/>
</dbReference>
<dbReference type="Gene3D" id="2.30.42.10">
    <property type="match status" value="1"/>
</dbReference>
<feature type="region of interest" description="Disordered" evidence="7">
    <location>
        <begin position="12"/>
        <end position="110"/>
    </location>
</feature>
<dbReference type="OrthoDB" id="9758917at2"/>
<dbReference type="InterPro" id="IPR001940">
    <property type="entry name" value="Peptidase_S1C"/>
</dbReference>
<evidence type="ECO:0000256" key="7">
    <source>
        <dbReference type="SAM" id="MobiDB-lite"/>
    </source>
</evidence>
<dbReference type="GO" id="GO:0012505">
    <property type="term" value="C:endomembrane system"/>
    <property type="evidence" value="ECO:0007669"/>
    <property type="project" value="UniProtKB-SubCell"/>
</dbReference>
<dbReference type="SUPFAM" id="SSF50156">
    <property type="entry name" value="PDZ domain-like"/>
    <property type="match status" value="1"/>
</dbReference>
<keyword evidence="8" id="KW-1133">Transmembrane helix</keyword>
<feature type="compositionally biased region" description="Acidic residues" evidence="7">
    <location>
        <begin position="79"/>
        <end position="95"/>
    </location>
</feature>
<dbReference type="PRINTS" id="PR00834">
    <property type="entry name" value="PROTEASES2C"/>
</dbReference>
<reference evidence="10 11" key="1">
    <citation type="submission" date="2019-01" db="EMBL/GenBank/DDBJ databases">
        <title>Draft genome sequences of the type strains of six Macrococcus species.</title>
        <authorList>
            <person name="Mazhar S."/>
            <person name="Altermann E."/>
            <person name="Hill C."/>
            <person name="Mcauliffe O."/>
        </authorList>
    </citation>
    <scope>NUCLEOTIDE SEQUENCE [LARGE SCALE GENOMIC DNA]</scope>
    <source>
        <strain evidence="10 11">ATCC 51825</strain>
    </source>
</reference>
<evidence type="ECO:0000256" key="6">
    <source>
        <dbReference type="ARBA" id="ARBA00022825"/>
    </source>
</evidence>
<comment type="subcellular location">
    <subcellularLocation>
        <location evidence="1">Cell membrane</location>
        <topology evidence="1">Single-pass membrane protein</topology>
    </subcellularLocation>
</comment>
<keyword evidence="11" id="KW-1185">Reference proteome</keyword>
<dbReference type="InterPro" id="IPR043504">
    <property type="entry name" value="Peptidase_S1_PA_chymotrypsin"/>
</dbReference>
<gene>
    <name evidence="10" type="ORF">ERX55_02820</name>
</gene>
<dbReference type="PANTHER" id="PTHR43343:SF3">
    <property type="entry name" value="PROTEASE DO-LIKE 8, CHLOROPLASTIC"/>
    <property type="match status" value="1"/>
</dbReference>
<sequence>MGKIKILKKEYLRPKRRFSHHEERETTTHQEVIPDEVTSDEVTPDEVPSDEMMSDGTAGQAEIIDKVTITTASEHAEAEASDDSAPDDSAPDEEAASQVEEAAAPVTPQPAARNSHFRWLYLIPAVLFGMALMMLWHLFADQPAPEKPKTVQETLTKTEKAIKITKDHVVSVVNLQKANNLLNESEVPEEVGIGSGVIYKVTDKAAFIVTNYHVIKDAETVQVTLSNNRKVKASVIGSDEWTDLAVIKIPKGQLSGQMKFADSDKIIVGQTAIAIGSPLSQTFAGSVSQGIISGLNRAVPVDMDGDGLYDWESNVIQTDAAVNPGNSGGALVNDRGELVGINAMKISLDNVEGISFAIPSNDVKKIIAILETKHKIVRPELGVQVQDINNLQLDAVRQQLGIPADRTEGVIVMGVEGGSAAQAAGLQAQDIITKMDGKQLKSLVQFRKILYYDHQKGDTLTMTVLRQGKTEQLKAILK</sequence>
<comment type="similarity">
    <text evidence="2">Belongs to the peptidase S1C family.</text>
</comment>
<evidence type="ECO:0000256" key="5">
    <source>
        <dbReference type="ARBA" id="ARBA00022801"/>
    </source>
</evidence>
<keyword evidence="8" id="KW-0812">Transmembrane</keyword>
<keyword evidence="5" id="KW-0378">Hydrolase</keyword>
<feature type="transmembrane region" description="Helical" evidence="8">
    <location>
        <begin position="119"/>
        <end position="139"/>
    </location>
</feature>
<dbReference type="GO" id="GO:0006508">
    <property type="term" value="P:proteolysis"/>
    <property type="evidence" value="ECO:0007669"/>
    <property type="project" value="UniProtKB-KW"/>
</dbReference>
<name>A0A4R6C186_9STAP</name>
<evidence type="ECO:0000313" key="11">
    <source>
        <dbReference type="Proteomes" id="UP000294843"/>
    </source>
</evidence>
<dbReference type="PANTHER" id="PTHR43343">
    <property type="entry name" value="PEPTIDASE S12"/>
    <property type="match status" value="1"/>
</dbReference>
<evidence type="ECO:0000256" key="3">
    <source>
        <dbReference type="ARBA" id="ARBA00021768"/>
    </source>
</evidence>
<dbReference type="SUPFAM" id="SSF50494">
    <property type="entry name" value="Trypsin-like serine proteases"/>
    <property type="match status" value="1"/>
</dbReference>
<dbReference type="InterPro" id="IPR009003">
    <property type="entry name" value="Peptidase_S1_PA"/>
</dbReference>
<keyword evidence="6" id="KW-0720">Serine protease</keyword>
<organism evidence="10 11">
    <name type="scientific">Macrococcus bovicus</name>
    <dbReference type="NCBI Taxonomy" id="69968"/>
    <lineage>
        <taxon>Bacteria</taxon>
        <taxon>Bacillati</taxon>
        <taxon>Bacillota</taxon>
        <taxon>Bacilli</taxon>
        <taxon>Bacillales</taxon>
        <taxon>Staphylococcaceae</taxon>
        <taxon>Macrococcus</taxon>
    </lineage>
</organism>
<evidence type="ECO:0000256" key="2">
    <source>
        <dbReference type="ARBA" id="ARBA00010541"/>
    </source>
</evidence>
<dbReference type="GO" id="GO:0004252">
    <property type="term" value="F:serine-type endopeptidase activity"/>
    <property type="evidence" value="ECO:0007669"/>
    <property type="project" value="InterPro"/>
</dbReference>
<dbReference type="InterPro" id="IPR001478">
    <property type="entry name" value="PDZ"/>
</dbReference>
<keyword evidence="4" id="KW-0645">Protease</keyword>
<dbReference type="Pfam" id="PF13365">
    <property type="entry name" value="Trypsin_2"/>
    <property type="match status" value="1"/>
</dbReference>
<comment type="caution">
    <text evidence="10">The sequence shown here is derived from an EMBL/GenBank/DDBJ whole genome shotgun (WGS) entry which is preliminary data.</text>
</comment>
<evidence type="ECO:0000313" key="10">
    <source>
        <dbReference type="EMBL" id="TDM14890.1"/>
    </source>
</evidence>
<dbReference type="EMBL" id="SCWF01000002">
    <property type="protein sequence ID" value="TDM14890.1"/>
    <property type="molecule type" value="Genomic_DNA"/>
</dbReference>
<evidence type="ECO:0000259" key="9">
    <source>
        <dbReference type="PROSITE" id="PS50106"/>
    </source>
</evidence>
<dbReference type="RefSeq" id="WP_133451080.1">
    <property type="nucleotide sequence ID" value="NZ_SCWF01000002.1"/>
</dbReference>
<dbReference type="InterPro" id="IPR036034">
    <property type="entry name" value="PDZ_sf"/>
</dbReference>
<feature type="domain" description="PDZ" evidence="9">
    <location>
        <begin position="366"/>
        <end position="443"/>
    </location>
</feature>
<protein>
    <recommendedName>
        <fullName evidence="3">Serine protease HtrA-like</fullName>
    </recommendedName>
</protein>
<evidence type="ECO:0000256" key="4">
    <source>
        <dbReference type="ARBA" id="ARBA00022670"/>
    </source>
</evidence>
<dbReference type="InterPro" id="IPR051201">
    <property type="entry name" value="Chloro_Bact_Ser_Proteases"/>
</dbReference>
<dbReference type="Proteomes" id="UP000294843">
    <property type="component" value="Unassembled WGS sequence"/>
</dbReference>
<proteinExistence type="inferred from homology"/>
<evidence type="ECO:0000256" key="1">
    <source>
        <dbReference type="ARBA" id="ARBA00004162"/>
    </source>
</evidence>
<dbReference type="PROSITE" id="PS50106">
    <property type="entry name" value="PDZ"/>
    <property type="match status" value="1"/>
</dbReference>
<keyword evidence="8" id="KW-0472">Membrane</keyword>
<evidence type="ECO:0000256" key="8">
    <source>
        <dbReference type="SAM" id="Phobius"/>
    </source>
</evidence>
<dbReference type="SMART" id="SM00228">
    <property type="entry name" value="PDZ"/>
    <property type="match status" value="1"/>
</dbReference>
<accession>A0A4R6C186</accession>
<dbReference type="Pfam" id="PF13180">
    <property type="entry name" value="PDZ_2"/>
    <property type="match status" value="1"/>
</dbReference>
<feature type="compositionally biased region" description="Acidic residues" evidence="7">
    <location>
        <begin position="33"/>
        <end position="53"/>
    </location>
</feature>
<dbReference type="AlphaFoldDB" id="A0A4R6C186"/>